<evidence type="ECO:0000313" key="3">
    <source>
        <dbReference type="EMBL" id="KAK0064630.1"/>
    </source>
</evidence>
<evidence type="ECO:0000313" key="4">
    <source>
        <dbReference type="Proteomes" id="UP001233172"/>
    </source>
</evidence>
<dbReference type="PANTHER" id="PTHR31901">
    <property type="entry name" value="GH3 DOMAIN-CONTAINING PROTEIN"/>
    <property type="match status" value="1"/>
</dbReference>
<dbReference type="InterPro" id="IPR004993">
    <property type="entry name" value="GH3"/>
</dbReference>
<comment type="caution">
    <text evidence="3">The sequence shown here is derived from an EMBL/GenBank/DDBJ whole genome shotgun (WGS) entry which is preliminary data.</text>
</comment>
<feature type="domain" description="GH3 C-terminal" evidence="2">
    <location>
        <begin position="478"/>
        <end position="603"/>
    </location>
</feature>
<dbReference type="GO" id="GO:0005737">
    <property type="term" value="C:cytoplasm"/>
    <property type="evidence" value="ECO:0007669"/>
    <property type="project" value="TreeGrafter"/>
</dbReference>
<dbReference type="GO" id="GO:0016881">
    <property type="term" value="F:acid-amino acid ligase activity"/>
    <property type="evidence" value="ECO:0007669"/>
    <property type="project" value="TreeGrafter"/>
</dbReference>
<evidence type="ECO:0000259" key="1">
    <source>
        <dbReference type="Pfam" id="PF23571"/>
    </source>
</evidence>
<evidence type="ECO:0000259" key="2">
    <source>
        <dbReference type="Pfam" id="PF23572"/>
    </source>
</evidence>
<dbReference type="InterPro" id="IPR055378">
    <property type="entry name" value="GH3_C"/>
</dbReference>
<protein>
    <submittedName>
        <fullName evidence="3">GH3 domain-containing protein</fullName>
    </submittedName>
</protein>
<dbReference type="InterPro" id="IPR055377">
    <property type="entry name" value="GH3_M"/>
</dbReference>
<dbReference type="EMBL" id="JASAOG010000016">
    <property type="protein sequence ID" value="KAK0064630.1"/>
    <property type="molecule type" value="Genomic_DNA"/>
</dbReference>
<feature type="domain" description="GH3 middle" evidence="1">
    <location>
        <begin position="384"/>
        <end position="456"/>
    </location>
</feature>
<dbReference type="Pfam" id="PF23571">
    <property type="entry name" value="GH3_M"/>
    <property type="match status" value="1"/>
</dbReference>
<sequence>MSFWKKAVSGVSAASICGMGYIAYDVKRHKVYSDQTFAEAAKHYFTVRSLYVMGKIMARKLEAATKDIKTAQKEFLLQQLKENKDTQFFKDMQLNQVQSIEDFRQLFPLTDYTYYSRYISRMMSGEKNVLSSQPPIIFAVTSGTSGDSKVIPMLMKQTKLFFLEGISVLYKYMVDTYPQIKLLSKDLKLFFSPNWRYTVDEVPVGPNSASPDRSHNLLHIYTTPMPAYDVKSEPEALYLYLLFALLDPHVGMIEANFASIVYNAFCTLDAQLVQLTTDIKQGVINRDLKIDPAVREQLQDLLKPNPVRAKELLEAAEKGKVGLARRIWPELQVVLAADTGTFDLYAEKLRNEFCKDVPLYSPIYAASEGLLGINIWPNQLPSRYLLHPRAQFFEFIPEDIMDEENPDAFLMHEVKDGMKYELVITNPSCLYRYRFGDVVKVVGFHNQCPIIEFKYRKGQFLNIRGEKVSEQLFYDVLKSSVSKMWSNCTLADYCCIESVVLDGIDIHQDFKSKQPCYHVFVELGNEDGSGDQMLTSNYQNTLLDDALKTHSYPYCSFRQKGSIGLIQVHLVPKGSFQSLRLYMLEKPTATSNQYKIPRVLRNPGAVKFMLDKAVRLNK</sequence>
<organism evidence="3 4">
    <name type="scientific">Biomphalaria pfeifferi</name>
    <name type="common">Bloodfluke planorb</name>
    <name type="synonym">Freshwater snail</name>
    <dbReference type="NCBI Taxonomy" id="112525"/>
    <lineage>
        <taxon>Eukaryota</taxon>
        <taxon>Metazoa</taxon>
        <taxon>Spiralia</taxon>
        <taxon>Lophotrochozoa</taxon>
        <taxon>Mollusca</taxon>
        <taxon>Gastropoda</taxon>
        <taxon>Heterobranchia</taxon>
        <taxon>Euthyneura</taxon>
        <taxon>Panpulmonata</taxon>
        <taxon>Hygrophila</taxon>
        <taxon>Lymnaeoidea</taxon>
        <taxon>Planorbidae</taxon>
        <taxon>Biomphalaria</taxon>
    </lineage>
</organism>
<reference evidence="3" key="2">
    <citation type="submission" date="2023-04" db="EMBL/GenBank/DDBJ databases">
        <authorList>
            <person name="Bu L."/>
            <person name="Lu L."/>
            <person name="Laidemitt M.R."/>
            <person name="Zhang S.M."/>
            <person name="Mutuku M."/>
            <person name="Mkoji G."/>
            <person name="Steinauer M."/>
            <person name="Loker E.S."/>
        </authorList>
    </citation>
    <scope>NUCLEOTIDE SEQUENCE</scope>
    <source>
        <strain evidence="3">KasaAsao</strain>
        <tissue evidence="3">Whole Snail</tissue>
    </source>
</reference>
<gene>
    <name evidence="3" type="ORF">Bpfe_005719</name>
</gene>
<dbReference type="Pfam" id="PF03321">
    <property type="entry name" value="GH3"/>
    <property type="match status" value="1"/>
</dbReference>
<name>A0AAD8C1S6_BIOPF</name>
<reference evidence="3" key="1">
    <citation type="journal article" date="2023" name="PLoS Negl. Trop. Dis.">
        <title>A genome sequence for Biomphalaria pfeifferi, the major vector snail for the human-infecting parasite Schistosoma mansoni.</title>
        <authorList>
            <person name="Bu L."/>
            <person name="Lu L."/>
            <person name="Laidemitt M.R."/>
            <person name="Zhang S.M."/>
            <person name="Mutuku M."/>
            <person name="Mkoji G."/>
            <person name="Steinauer M."/>
            <person name="Loker E.S."/>
        </authorList>
    </citation>
    <scope>NUCLEOTIDE SEQUENCE</scope>
    <source>
        <strain evidence="3">KasaAsao</strain>
    </source>
</reference>
<keyword evidence="4" id="KW-1185">Reference proteome</keyword>
<proteinExistence type="predicted"/>
<dbReference type="PANTHER" id="PTHR31901:SF9">
    <property type="entry name" value="GH3 DOMAIN-CONTAINING PROTEIN"/>
    <property type="match status" value="1"/>
</dbReference>
<accession>A0AAD8C1S6</accession>
<dbReference type="Pfam" id="PF23572">
    <property type="entry name" value="GH3_C"/>
    <property type="match status" value="1"/>
</dbReference>
<dbReference type="AlphaFoldDB" id="A0AAD8C1S6"/>
<dbReference type="Proteomes" id="UP001233172">
    <property type="component" value="Unassembled WGS sequence"/>
</dbReference>